<feature type="transmembrane region" description="Helical" evidence="1">
    <location>
        <begin position="221"/>
        <end position="240"/>
    </location>
</feature>
<feature type="transmembrane region" description="Helical" evidence="1">
    <location>
        <begin position="252"/>
        <end position="272"/>
    </location>
</feature>
<feature type="transmembrane region" description="Helical" evidence="1">
    <location>
        <begin position="12"/>
        <end position="33"/>
    </location>
</feature>
<keyword evidence="1" id="KW-0472">Membrane</keyword>
<organism evidence="2 3">
    <name type="scientific">Leptospirillum ferrodiazotrophum</name>
    <dbReference type="NCBI Taxonomy" id="412449"/>
    <lineage>
        <taxon>Bacteria</taxon>
        <taxon>Pseudomonadati</taxon>
        <taxon>Nitrospirota</taxon>
        <taxon>Nitrospiria</taxon>
        <taxon>Nitrospirales</taxon>
        <taxon>Nitrospiraceae</taxon>
        <taxon>Leptospirillum</taxon>
    </lineage>
</organism>
<dbReference type="Proteomes" id="UP000009374">
    <property type="component" value="Unassembled WGS sequence"/>
</dbReference>
<accession>C6HVQ3</accession>
<keyword evidence="1" id="KW-1133">Transmembrane helix</keyword>
<gene>
    <name evidence="2" type="ORF">UBAL3_79520071</name>
</gene>
<keyword evidence="3" id="KW-1185">Reference proteome</keyword>
<evidence type="ECO:0000256" key="1">
    <source>
        <dbReference type="SAM" id="Phobius"/>
    </source>
</evidence>
<dbReference type="AlphaFoldDB" id="C6HVQ3"/>
<keyword evidence="1" id="KW-0812">Transmembrane</keyword>
<feature type="transmembrane region" description="Helical" evidence="1">
    <location>
        <begin position="175"/>
        <end position="192"/>
    </location>
</feature>
<evidence type="ECO:0000313" key="3">
    <source>
        <dbReference type="Proteomes" id="UP000009374"/>
    </source>
</evidence>
<feature type="transmembrane region" description="Helical" evidence="1">
    <location>
        <begin position="97"/>
        <end position="115"/>
    </location>
</feature>
<sequence>METLSILPAIHLMLPAAIPFLLTTLLLLTLSRLPQQKTWRFSGDLALVLGIIVIFLVFDRPAIIHLFNPSRPMDWIPALVLLSFVSRHLLKKIHPLASQSLVIILSAVVLLFPLLRQNPTSGLILFAETLGLWLLAQALTSRNDASAINRSTLLPLFLTTGTLGALSPLSGSLLLGQLAGGLAAIWLAMILIGSRRIFLSGIEPGIALGSLLLVARQYVDISFLVVGALYMAILAGALSDRLLSSFLSAPRPLLKLLLPTLFSLLFLAGAIAKTLQTSQGAGAGY</sequence>
<name>C6HVQ3_9BACT</name>
<reference evidence="2 3" key="1">
    <citation type="journal article" date="2009" name="Appl. Environ. Microbiol.">
        <title>Community genomic and proteomic analyses of chemoautotrophic iron-oxidizing "Leptospirillum rubarum" (Group II) and "Leptospirillum ferrodiazotrophum" (Group III) bacteria in acid mine drainage biofilms.</title>
        <authorList>
            <person name="Goltsman D.S."/>
            <person name="Denef V.J."/>
            <person name="Singer S.W."/>
            <person name="VerBerkmoes N.C."/>
            <person name="Lefsrud M."/>
            <person name="Mueller R.S."/>
            <person name="Dick G.J."/>
            <person name="Sun C.L."/>
            <person name="Wheeler K.E."/>
            <person name="Zemla A."/>
            <person name="Baker B.J."/>
            <person name="Hauser L."/>
            <person name="Land M."/>
            <person name="Shah M.B."/>
            <person name="Thelen M.P."/>
            <person name="Hettich R.L."/>
            <person name="Banfield J.F."/>
        </authorList>
    </citation>
    <scope>NUCLEOTIDE SEQUENCE [LARGE SCALE GENOMIC DNA]</scope>
</reference>
<feature type="transmembrane region" description="Helical" evidence="1">
    <location>
        <begin position="45"/>
        <end position="67"/>
    </location>
</feature>
<evidence type="ECO:0000313" key="2">
    <source>
        <dbReference type="EMBL" id="EES53350.1"/>
    </source>
</evidence>
<dbReference type="EMBL" id="GG693865">
    <property type="protein sequence ID" value="EES53350.1"/>
    <property type="molecule type" value="Genomic_DNA"/>
</dbReference>
<protein>
    <submittedName>
        <fullName evidence="2">Uncharacterized protein</fullName>
    </submittedName>
</protein>
<feature type="transmembrane region" description="Helical" evidence="1">
    <location>
        <begin position="121"/>
        <end position="140"/>
    </location>
</feature>
<proteinExistence type="predicted"/>